<sequence length="55" mass="6218">MLLHLTQIAISRIALAVSNTRSTRLTSRHLSTFLLPHPPSTPSNHRLYPFNPNDL</sequence>
<evidence type="ECO:0000313" key="2">
    <source>
        <dbReference type="EMBL" id="KRY64011.1"/>
    </source>
</evidence>
<name>A0A0V1DRG4_TRIPS</name>
<dbReference type="Proteomes" id="UP000054632">
    <property type="component" value="Unassembled WGS sequence"/>
</dbReference>
<protein>
    <submittedName>
        <fullName evidence="2">Uncharacterized protein</fullName>
    </submittedName>
</protein>
<comment type="caution">
    <text evidence="2">The sequence shown here is derived from an EMBL/GenBank/DDBJ whole genome shotgun (WGS) entry which is preliminary data.</text>
</comment>
<dbReference type="AlphaFoldDB" id="A0A0V1DRG4"/>
<evidence type="ECO:0000256" key="1">
    <source>
        <dbReference type="SAM" id="MobiDB-lite"/>
    </source>
</evidence>
<gene>
    <name evidence="2" type="ORF">T4A_4692</name>
</gene>
<accession>A0A0V1DRG4</accession>
<organism evidence="2">
    <name type="scientific">Trichinella pseudospiralis</name>
    <name type="common">Parasitic roundworm</name>
    <dbReference type="NCBI Taxonomy" id="6337"/>
    <lineage>
        <taxon>Eukaryota</taxon>
        <taxon>Metazoa</taxon>
        <taxon>Ecdysozoa</taxon>
        <taxon>Nematoda</taxon>
        <taxon>Enoplea</taxon>
        <taxon>Dorylaimia</taxon>
        <taxon>Trichinellida</taxon>
        <taxon>Trichinellidae</taxon>
        <taxon>Trichinella</taxon>
    </lineage>
</organism>
<reference evidence="2" key="1">
    <citation type="submission" date="2015-01" db="EMBL/GenBank/DDBJ databases">
        <title>Evolution of Trichinella species and genotypes.</title>
        <authorList>
            <person name="Korhonen P.K."/>
            <person name="Edoardo P."/>
            <person name="Giuseppe L.R."/>
            <person name="Gasser R.B."/>
        </authorList>
    </citation>
    <scope>NUCLEOTIDE SEQUENCE [LARGE SCALE GENOMIC DNA]</scope>
    <source>
        <strain evidence="2">ISS13</strain>
    </source>
</reference>
<dbReference type="EMBL" id="JYDR01000712">
    <property type="protein sequence ID" value="KRY64011.1"/>
    <property type="molecule type" value="Genomic_DNA"/>
</dbReference>
<proteinExistence type="predicted"/>
<feature type="region of interest" description="Disordered" evidence="1">
    <location>
        <begin position="36"/>
        <end position="55"/>
    </location>
</feature>